<evidence type="ECO:0000313" key="10">
    <source>
        <dbReference type="EMBL" id="AJT41731.1"/>
    </source>
</evidence>
<reference evidence="10 11" key="1">
    <citation type="journal article" date="2015" name="Genome Announc.">
        <title>Complete Genome Sequencing of Protease-Producing Novel Arthrobacter sp. Strain IHBB 11108 Using PacBio Single-Molecule Real-Time Sequencing Technology.</title>
        <authorList>
            <person name="Kiran S."/>
            <person name="Swarnkar M.K."/>
            <person name="Pal M."/>
            <person name="Thakur R."/>
            <person name="Tewari R."/>
            <person name="Singh A.K."/>
            <person name="Gulati A."/>
        </authorList>
    </citation>
    <scope>NUCLEOTIDE SEQUENCE [LARGE SCALE GENOMIC DNA]</scope>
    <source>
        <strain evidence="10 11">IHBB 11108</strain>
    </source>
</reference>
<dbReference type="PATRIC" id="fig|1618207.4.peg.1982"/>
<dbReference type="InterPro" id="IPR000515">
    <property type="entry name" value="MetI-like"/>
</dbReference>
<accession>A0A0D4C052</accession>
<dbReference type="Gene3D" id="1.10.3720.10">
    <property type="entry name" value="MetI-like"/>
    <property type="match status" value="1"/>
</dbReference>
<keyword evidence="11" id="KW-1185">Reference proteome</keyword>
<dbReference type="HOGENOM" id="CLU_016047_3_2_11"/>
<dbReference type="Proteomes" id="UP000061839">
    <property type="component" value="Chromosome"/>
</dbReference>
<feature type="transmembrane region" description="Helical" evidence="8">
    <location>
        <begin position="100"/>
        <end position="123"/>
    </location>
</feature>
<feature type="transmembrane region" description="Helical" evidence="8">
    <location>
        <begin position="67"/>
        <end position="88"/>
    </location>
</feature>
<feature type="transmembrane region" description="Helical" evidence="8">
    <location>
        <begin position="234"/>
        <end position="255"/>
    </location>
</feature>
<evidence type="ECO:0000256" key="3">
    <source>
        <dbReference type="ARBA" id="ARBA00022475"/>
    </source>
</evidence>
<feature type="domain" description="ABC transmembrane type-1" evidence="9">
    <location>
        <begin position="65"/>
        <end position="255"/>
    </location>
</feature>
<keyword evidence="2 8" id="KW-0813">Transport</keyword>
<comment type="similarity">
    <text evidence="8">Belongs to the binding-protein-dependent transport system permease family.</text>
</comment>
<dbReference type="STRING" id="1618207.UM93_09780"/>
<dbReference type="Pfam" id="PF00528">
    <property type="entry name" value="BPD_transp_1"/>
    <property type="match status" value="1"/>
</dbReference>
<evidence type="ECO:0000256" key="5">
    <source>
        <dbReference type="ARBA" id="ARBA00022692"/>
    </source>
</evidence>
<feature type="transmembrane region" description="Helical" evidence="8">
    <location>
        <begin position="129"/>
        <end position="151"/>
    </location>
</feature>
<evidence type="ECO:0000256" key="1">
    <source>
        <dbReference type="ARBA" id="ARBA00004429"/>
    </source>
</evidence>
<dbReference type="AlphaFoldDB" id="A0A0D4C052"/>
<keyword evidence="4" id="KW-0997">Cell inner membrane</keyword>
<keyword evidence="6 8" id="KW-1133">Transmembrane helix</keyword>
<comment type="subcellular location">
    <subcellularLocation>
        <location evidence="1">Cell inner membrane</location>
        <topology evidence="1">Multi-pass membrane protein</topology>
    </subcellularLocation>
    <subcellularLocation>
        <location evidence="8">Cell membrane</location>
        <topology evidence="8">Multi-pass membrane protein</topology>
    </subcellularLocation>
</comment>
<dbReference type="EMBL" id="CP011005">
    <property type="protein sequence ID" value="AJT41731.1"/>
    <property type="molecule type" value="Genomic_DNA"/>
</dbReference>
<keyword evidence="3" id="KW-1003">Cell membrane</keyword>
<dbReference type="GO" id="GO:0055085">
    <property type="term" value="P:transmembrane transport"/>
    <property type="evidence" value="ECO:0007669"/>
    <property type="project" value="InterPro"/>
</dbReference>
<dbReference type="SUPFAM" id="SSF161098">
    <property type="entry name" value="MetI-like"/>
    <property type="match status" value="1"/>
</dbReference>
<dbReference type="GO" id="GO:0005886">
    <property type="term" value="C:plasma membrane"/>
    <property type="evidence" value="ECO:0007669"/>
    <property type="project" value="UniProtKB-SubCell"/>
</dbReference>
<keyword evidence="7 8" id="KW-0472">Membrane</keyword>
<dbReference type="PROSITE" id="PS50928">
    <property type="entry name" value="ABC_TM1"/>
    <property type="match status" value="1"/>
</dbReference>
<dbReference type="InterPro" id="IPR035906">
    <property type="entry name" value="MetI-like_sf"/>
</dbReference>
<evidence type="ECO:0000256" key="6">
    <source>
        <dbReference type="ARBA" id="ARBA00022989"/>
    </source>
</evidence>
<dbReference type="CDD" id="cd06261">
    <property type="entry name" value="TM_PBP2"/>
    <property type="match status" value="1"/>
</dbReference>
<sequence length="265" mass="27281">MLRFSTPAKLLLWLIAALLVLFLVIAPLAVTLLASFADSWNSVLPTGFTMDHLGDSLAGENLSSISVSLQTAVLSSLLAVALGSWAAIATQSAPTRLAKVLNLAFHLPVAVPSVVVGLALLVAFSRGAILLNGTVAMVVLAQTLLVLSFAFSSVSSALAGLDPMLSSVASSLGAGSARILFRIKLPLLTPAIAAAAGLALVLCLGELGATIMVYPPSWRTLPVSIFAFADRGNIFMAAANTLLLVVTALVVLTALGRIRGRTAVR</sequence>
<keyword evidence="5 8" id="KW-0812">Transmembrane</keyword>
<organism evidence="10 11">
    <name type="scientific">Psychromicrobium lacuslunae</name>
    <dbReference type="NCBI Taxonomy" id="1618207"/>
    <lineage>
        <taxon>Bacteria</taxon>
        <taxon>Bacillati</taxon>
        <taxon>Actinomycetota</taxon>
        <taxon>Actinomycetes</taxon>
        <taxon>Micrococcales</taxon>
        <taxon>Micrococcaceae</taxon>
        <taxon>Psychromicrobium</taxon>
    </lineage>
</organism>
<evidence type="ECO:0000313" key="11">
    <source>
        <dbReference type="Proteomes" id="UP000061839"/>
    </source>
</evidence>
<evidence type="ECO:0000256" key="4">
    <source>
        <dbReference type="ARBA" id="ARBA00022519"/>
    </source>
</evidence>
<evidence type="ECO:0000256" key="7">
    <source>
        <dbReference type="ARBA" id="ARBA00023136"/>
    </source>
</evidence>
<dbReference type="PANTHER" id="PTHR43357:SF4">
    <property type="entry name" value="INNER MEMBRANE ABC TRANSPORTER PERMEASE PROTEIN YDCV"/>
    <property type="match status" value="1"/>
</dbReference>
<gene>
    <name evidence="10" type="ORF">UM93_09780</name>
</gene>
<proteinExistence type="inferred from homology"/>
<evidence type="ECO:0000256" key="2">
    <source>
        <dbReference type="ARBA" id="ARBA00022448"/>
    </source>
</evidence>
<dbReference type="PANTHER" id="PTHR43357">
    <property type="entry name" value="INNER MEMBRANE ABC TRANSPORTER PERMEASE PROTEIN YDCV"/>
    <property type="match status" value="1"/>
</dbReference>
<evidence type="ECO:0000259" key="9">
    <source>
        <dbReference type="PROSITE" id="PS50928"/>
    </source>
</evidence>
<dbReference type="RefSeq" id="WP_045075292.1">
    <property type="nucleotide sequence ID" value="NZ_CP011005.1"/>
</dbReference>
<evidence type="ECO:0000256" key="8">
    <source>
        <dbReference type="RuleBase" id="RU363032"/>
    </source>
</evidence>
<dbReference type="OrthoDB" id="4937721at2"/>
<dbReference type="KEGG" id="ari:UM93_09780"/>
<protein>
    <submittedName>
        <fullName evidence="10">Phosphonate ABC transporter permease</fullName>
    </submittedName>
</protein>
<name>A0A0D4C052_9MICC</name>
<feature type="transmembrane region" description="Helical" evidence="8">
    <location>
        <begin position="187"/>
        <end position="214"/>
    </location>
</feature>